<reference evidence="1 2" key="1">
    <citation type="submission" date="2019-03" db="EMBL/GenBank/DDBJ databases">
        <title>First draft genome of Liparis tanakae, snailfish: a comprehensive survey of snailfish specific genes.</title>
        <authorList>
            <person name="Kim W."/>
            <person name="Song I."/>
            <person name="Jeong J.-H."/>
            <person name="Kim D."/>
            <person name="Kim S."/>
            <person name="Ryu S."/>
            <person name="Song J.Y."/>
            <person name="Lee S.K."/>
        </authorList>
    </citation>
    <scope>NUCLEOTIDE SEQUENCE [LARGE SCALE GENOMIC DNA]</scope>
    <source>
        <tissue evidence="1">Muscle</tissue>
    </source>
</reference>
<name>A0A4Z2GX80_9TELE</name>
<evidence type="ECO:0000313" key="2">
    <source>
        <dbReference type="Proteomes" id="UP000314294"/>
    </source>
</evidence>
<keyword evidence="2" id="KW-1185">Reference proteome</keyword>
<gene>
    <name evidence="1" type="ORF">EYF80_032538</name>
</gene>
<comment type="caution">
    <text evidence="1">The sequence shown here is derived from an EMBL/GenBank/DDBJ whole genome shotgun (WGS) entry which is preliminary data.</text>
</comment>
<evidence type="ECO:0000313" key="1">
    <source>
        <dbReference type="EMBL" id="TNN57204.1"/>
    </source>
</evidence>
<proteinExistence type="predicted"/>
<dbReference type="EMBL" id="SRLO01000410">
    <property type="protein sequence ID" value="TNN57204.1"/>
    <property type="molecule type" value="Genomic_DNA"/>
</dbReference>
<dbReference type="AlphaFoldDB" id="A0A4Z2GX80"/>
<accession>A0A4Z2GX80</accession>
<dbReference type="Proteomes" id="UP000314294">
    <property type="component" value="Unassembled WGS sequence"/>
</dbReference>
<protein>
    <submittedName>
        <fullName evidence="1">Uncharacterized protein</fullName>
    </submittedName>
</protein>
<organism evidence="1 2">
    <name type="scientific">Liparis tanakae</name>
    <name type="common">Tanaka's snailfish</name>
    <dbReference type="NCBI Taxonomy" id="230148"/>
    <lineage>
        <taxon>Eukaryota</taxon>
        <taxon>Metazoa</taxon>
        <taxon>Chordata</taxon>
        <taxon>Craniata</taxon>
        <taxon>Vertebrata</taxon>
        <taxon>Euteleostomi</taxon>
        <taxon>Actinopterygii</taxon>
        <taxon>Neopterygii</taxon>
        <taxon>Teleostei</taxon>
        <taxon>Neoteleostei</taxon>
        <taxon>Acanthomorphata</taxon>
        <taxon>Eupercaria</taxon>
        <taxon>Perciformes</taxon>
        <taxon>Cottioidei</taxon>
        <taxon>Cottales</taxon>
        <taxon>Liparidae</taxon>
        <taxon>Liparis</taxon>
    </lineage>
</organism>
<sequence length="67" mass="7576">MSAVAPPLWSIDMMWDEESAWTQTQMTSVLHAESPELCLLERGAYGEREGRLAEDGFPNASSWRIFS</sequence>